<protein>
    <submittedName>
        <fullName evidence="6">ABC transporter substrate-binding protein</fullName>
    </submittedName>
</protein>
<dbReference type="PANTHER" id="PTHR30024:SF47">
    <property type="entry name" value="TAURINE-BINDING PERIPLASMIC PROTEIN"/>
    <property type="match status" value="1"/>
</dbReference>
<evidence type="ECO:0000256" key="3">
    <source>
        <dbReference type="ARBA" id="ARBA00022729"/>
    </source>
</evidence>
<proteinExistence type="inferred from homology"/>
<evidence type="ECO:0000259" key="5">
    <source>
        <dbReference type="Pfam" id="PF09084"/>
    </source>
</evidence>
<dbReference type="Gene3D" id="3.40.190.10">
    <property type="entry name" value="Periplasmic binding protein-like II"/>
    <property type="match status" value="2"/>
</dbReference>
<evidence type="ECO:0000313" key="7">
    <source>
        <dbReference type="Proteomes" id="UP000279994"/>
    </source>
</evidence>
<dbReference type="PANTHER" id="PTHR30024">
    <property type="entry name" value="ALIPHATIC SULFONATES-BINDING PROTEIN-RELATED"/>
    <property type="match status" value="1"/>
</dbReference>
<keyword evidence="7" id="KW-1185">Reference proteome</keyword>
<evidence type="ECO:0000313" key="6">
    <source>
        <dbReference type="EMBL" id="RNM12634.1"/>
    </source>
</evidence>
<accession>A0A3N0GJH9</accession>
<feature type="signal peptide" evidence="4">
    <location>
        <begin position="1"/>
        <end position="29"/>
    </location>
</feature>
<comment type="subcellular location">
    <subcellularLocation>
        <location evidence="1">Periplasm</location>
    </subcellularLocation>
</comment>
<dbReference type="Proteomes" id="UP000279994">
    <property type="component" value="Unassembled WGS sequence"/>
</dbReference>
<dbReference type="Pfam" id="PF09084">
    <property type="entry name" value="NMT1"/>
    <property type="match status" value="1"/>
</dbReference>
<organism evidence="6 7">
    <name type="scientific">Nocardioides pocheonensis</name>
    <dbReference type="NCBI Taxonomy" id="661485"/>
    <lineage>
        <taxon>Bacteria</taxon>
        <taxon>Bacillati</taxon>
        <taxon>Actinomycetota</taxon>
        <taxon>Actinomycetes</taxon>
        <taxon>Propionibacteriales</taxon>
        <taxon>Nocardioidaceae</taxon>
        <taxon>Nocardioides</taxon>
    </lineage>
</organism>
<keyword evidence="3 4" id="KW-0732">Signal</keyword>
<dbReference type="InterPro" id="IPR015168">
    <property type="entry name" value="SsuA/THI5"/>
</dbReference>
<sequence>MLTSSTFRRPLRNLVAIATALLLALAATACGGNDTTSKSESGELKVGWLPFAGLGGWQLALDKGYFEDSGLKVKKVELRTPADVVPNLLNGTIDFSALNPGNLAQALAQGLKLKIIGTTYMVNNDMSILSMKDSGITKPKDLEGKKVGLIQLQNNNHAALLKTLENDGVDVNSIKFVLIPATEMPAALRSGQIDAGHVLYPLAATMAGETNTVIENMTEPYGEQPVQAYNIVSAKFAAENPQLVDKLRSVLARGNQLASSDKEALITAIAEITGAPEGLIRTSKLPAFGTDLKIESSQHELELMTKYGFLKDPVKLADYVDES</sequence>
<dbReference type="RefSeq" id="WP_123224397.1">
    <property type="nucleotide sequence ID" value="NZ_RJSF01000044.1"/>
</dbReference>
<gene>
    <name evidence="6" type="ORF">EFL26_18665</name>
</gene>
<dbReference type="OrthoDB" id="7808807at2"/>
<dbReference type="EMBL" id="RJSF01000044">
    <property type="protein sequence ID" value="RNM12634.1"/>
    <property type="molecule type" value="Genomic_DNA"/>
</dbReference>
<comment type="similarity">
    <text evidence="2">Belongs to the bacterial solute-binding protein SsuA/TauA family.</text>
</comment>
<dbReference type="SUPFAM" id="SSF53850">
    <property type="entry name" value="Periplasmic binding protein-like II"/>
    <property type="match status" value="1"/>
</dbReference>
<dbReference type="GO" id="GO:0042597">
    <property type="term" value="C:periplasmic space"/>
    <property type="evidence" value="ECO:0007669"/>
    <property type="project" value="UniProtKB-SubCell"/>
</dbReference>
<feature type="chain" id="PRO_5018151610" evidence="4">
    <location>
        <begin position="30"/>
        <end position="323"/>
    </location>
</feature>
<comment type="caution">
    <text evidence="6">The sequence shown here is derived from an EMBL/GenBank/DDBJ whole genome shotgun (WGS) entry which is preliminary data.</text>
</comment>
<evidence type="ECO:0000256" key="2">
    <source>
        <dbReference type="ARBA" id="ARBA00010742"/>
    </source>
</evidence>
<evidence type="ECO:0000256" key="1">
    <source>
        <dbReference type="ARBA" id="ARBA00004418"/>
    </source>
</evidence>
<name>A0A3N0GJH9_9ACTN</name>
<evidence type="ECO:0000256" key="4">
    <source>
        <dbReference type="SAM" id="SignalP"/>
    </source>
</evidence>
<dbReference type="AlphaFoldDB" id="A0A3N0GJH9"/>
<feature type="domain" description="SsuA/THI5-like" evidence="5">
    <location>
        <begin position="59"/>
        <end position="260"/>
    </location>
</feature>
<reference evidence="6 7" key="1">
    <citation type="submission" date="2018-11" db="EMBL/GenBank/DDBJ databases">
        <authorList>
            <person name="Li F."/>
        </authorList>
    </citation>
    <scope>NUCLEOTIDE SEQUENCE [LARGE SCALE GENOMIC DNA]</scope>
    <source>
        <strain evidence="6 7">Gsoil 818</strain>
    </source>
</reference>